<organism evidence="8">
    <name type="scientific">Panicum hallii</name>
    <dbReference type="NCBI Taxonomy" id="206008"/>
    <lineage>
        <taxon>Eukaryota</taxon>
        <taxon>Viridiplantae</taxon>
        <taxon>Streptophyta</taxon>
        <taxon>Embryophyta</taxon>
        <taxon>Tracheophyta</taxon>
        <taxon>Spermatophyta</taxon>
        <taxon>Magnoliopsida</taxon>
        <taxon>Liliopsida</taxon>
        <taxon>Poales</taxon>
        <taxon>Poaceae</taxon>
        <taxon>PACMAD clade</taxon>
        <taxon>Panicoideae</taxon>
        <taxon>Panicodae</taxon>
        <taxon>Paniceae</taxon>
        <taxon>Panicinae</taxon>
        <taxon>Panicum</taxon>
        <taxon>Panicum sect. Panicum</taxon>
    </lineage>
</organism>
<dbReference type="PROSITE" id="PS50600">
    <property type="entry name" value="ULP_PROTEASE"/>
    <property type="match status" value="1"/>
</dbReference>
<dbReference type="FunFam" id="3.30.310.130:FF:000006">
    <property type="entry name" value="Probable ubiquitin-like-specific protease 2B"/>
    <property type="match status" value="1"/>
</dbReference>
<keyword evidence="2" id="KW-0645">Protease</keyword>
<dbReference type="Pfam" id="PF25352">
    <property type="entry name" value="PH_ULP"/>
    <property type="match status" value="1"/>
</dbReference>
<feature type="domain" description="Ubiquitin-like protease family profile" evidence="7">
    <location>
        <begin position="295"/>
        <end position="489"/>
    </location>
</feature>
<feature type="compositionally biased region" description="Basic and acidic residues" evidence="6">
    <location>
        <begin position="771"/>
        <end position="783"/>
    </location>
</feature>
<dbReference type="AlphaFoldDB" id="A0A2T8IJB6"/>
<proteinExistence type="inferred from homology"/>
<accession>A0A2T8IJB6</accession>
<protein>
    <recommendedName>
        <fullName evidence="7">Ubiquitin-like protease family profile domain-containing protein</fullName>
    </recommendedName>
</protein>
<comment type="function">
    <text evidence="5">Protease that catalyzes two essential functions in the SUMO pathway: processing of full-length SUMOs to their mature forms and deconjugation of SUMO from targeted proteins.</text>
</comment>
<dbReference type="EMBL" id="CM008050">
    <property type="protein sequence ID" value="PVH37768.1"/>
    <property type="molecule type" value="Genomic_DNA"/>
</dbReference>
<reference evidence="8" key="1">
    <citation type="submission" date="2018-04" db="EMBL/GenBank/DDBJ databases">
        <title>WGS assembly of Panicum hallii.</title>
        <authorList>
            <person name="Lovell J."/>
            <person name="Jenkins J."/>
            <person name="Lowry D."/>
            <person name="Mamidi S."/>
            <person name="Sreedasyam A."/>
            <person name="Weng X."/>
            <person name="Barry K."/>
            <person name="Bonette J."/>
            <person name="Campitelli B."/>
            <person name="Daum C."/>
            <person name="Gordon S."/>
            <person name="Gould B."/>
            <person name="Lipzen A."/>
            <person name="Macqueen A."/>
            <person name="Palacio-Mejia J."/>
            <person name="Plott C."/>
            <person name="Shakirov E."/>
            <person name="Shu S."/>
            <person name="Yoshinaga Y."/>
            <person name="Zane M."/>
            <person name="Rokhsar D."/>
            <person name="Grimwood J."/>
            <person name="Schmutz J."/>
            <person name="Juenger T."/>
        </authorList>
    </citation>
    <scope>NUCLEOTIDE SEQUENCE [LARGE SCALE GENOMIC DNA]</scope>
    <source>
        <strain evidence="8">FIL2</strain>
    </source>
</reference>
<keyword evidence="4" id="KW-0378">Hydrolase</keyword>
<evidence type="ECO:0000259" key="7">
    <source>
        <dbReference type="PROSITE" id="PS50600"/>
    </source>
</evidence>
<feature type="region of interest" description="Disordered" evidence="6">
    <location>
        <begin position="759"/>
        <end position="783"/>
    </location>
</feature>
<dbReference type="Gene3D" id="1.10.418.20">
    <property type="match status" value="1"/>
</dbReference>
<dbReference type="InterPro" id="IPR038765">
    <property type="entry name" value="Papain-like_cys_pep_sf"/>
</dbReference>
<dbReference type="PANTHER" id="PTHR47764">
    <property type="entry name" value="UBIQUITIN-LIKE-SPECIFIC PROTEASE 2B-RELATED"/>
    <property type="match status" value="1"/>
</dbReference>
<dbReference type="InterPro" id="IPR003653">
    <property type="entry name" value="Peptidase_C48_C"/>
</dbReference>
<dbReference type="GO" id="GO:0006508">
    <property type="term" value="P:proteolysis"/>
    <property type="evidence" value="ECO:0007669"/>
    <property type="project" value="UniProtKB-KW"/>
</dbReference>
<dbReference type="Gene3D" id="3.30.310.130">
    <property type="entry name" value="Ubiquitin-related"/>
    <property type="match status" value="1"/>
</dbReference>
<keyword evidence="3" id="KW-0833">Ubl conjugation pathway</keyword>
<evidence type="ECO:0000256" key="1">
    <source>
        <dbReference type="ARBA" id="ARBA00005234"/>
    </source>
</evidence>
<dbReference type="SUPFAM" id="SSF54001">
    <property type="entry name" value="Cysteine proteinases"/>
    <property type="match status" value="1"/>
</dbReference>
<evidence type="ECO:0000256" key="6">
    <source>
        <dbReference type="SAM" id="MobiDB-lite"/>
    </source>
</evidence>
<feature type="compositionally biased region" description="Polar residues" evidence="6">
    <location>
        <begin position="1091"/>
        <end position="1102"/>
    </location>
</feature>
<dbReference type="InterPro" id="IPR057375">
    <property type="entry name" value="ULP2A/B_PH"/>
</dbReference>
<sequence length="1102" mass="122578">MVKARKLQMNHAEVSGLLSVGMHETDVGEETYAVEYRKMDQDTSHETTKFDVVMATSAMYTDNINTNACLDEYHMSGIQPMEEIRFGNAQPFELQSKGVVADSEEESMPSSPDTSSTGYMEQNLQHMYDAMVDKERPVVLSPAFITCDKTLHLEPHFTFSWDGIKIEYMDLDSFEDEKMIALQWEISNIISISCKWAQNVGSALITLLAGPKAETGNAGPVRVQFCLDDSQWPRRQQKIWELGPRYQEIWKEIPSDDFTSEDWSIEPSLFFPRQYFSSTDDFEDIIYPHGDPDAVSISKRDVELLLPETFVNDTIIDFYIKYLTTRIESTEKRRFHFFNSFFFRKLADLDKDQGRAPEGRAAFLRVRKWTRKINVFEKDFLFIPVNFNLHWSLIVICYPGEVATFKDADTKLSGKVPCILHMDSLKGSHTGLKDIIQSYLWEEWKERHPESASDNLDKFLNLRFVSLELPQQDNSFDCGLFLLHYVELFLMDAPRNFNPLKIDVFSGFLSGDWFAPAEASLKRSVVRKLIHEVLTGSSQNHPKLACGGEQLDERHQRCSNAEQESANEFLAQRCTAGDPETVCAVRDGTHEIQPSKSICLNDSEEKGVPVSGCMLDTGKVSIVDVQNLQESQVYAPDKDNVCLSSEAEKNEPVIAESNNQLNMRSCAPEEDEVLKGSNCVVTDKEHGEPLFASLDDNQKVSRKTEEEIQAIMVSTSCSISEITAQVIACQEHSFQRSADVGDECFRPSQDVVSVMMLDSSKVDDGPNPERNTAEGDRGDHHEYMDSVTLGDIDKDVADTKCEDNLVDPIIAESAIIENVKEISTTDSVTVENAIIENVKDISTTADDVNHGELYVSSQLLEGNADSGMTGAGSELKIGSPDNGMTGVSTVPSDLKEQDIDKVVAGDCTHESNINAKDRSELEVGNADNSMTGGNTVFSDMNEGNTEQIISGGCTNATDVNADGEDAGNCKYSAMDGAVPCEDETTCIDGVILSMDVPCRTINGPVLEDKSSDAKRPLPDGTCELVDRPCMPKNETSENTSLDGKRPAPDGTCEENDIVVPGDKCMQNDDGQGTDAKIERHYKRRKVRALEKQQSFSGASSLD</sequence>
<dbReference type="PANTHER" id="PTHR47764:SF2">
    <property type="entry name" value="UBIQUITIN-LIKE PROTEASE FAMILY PROFILE DOMAIN-CONTAINING PROTEIN"/>
    <property type="match status" value="1"/>
</dbReference>
<comment type="similarity">
    <text evidence="1">Belongs to the peptidase C48 family.</text>
</comment>
<dbReference type="Gramene" id="PVH37768">
    <property type="protein sequence ID" value="PVH37768"/>
    <property type="gene ID" value="PAHAL_5G085600"/>
</dbReference>
<evidence type="ECO:0000256" key="4">
    <source>
        <dbReference type="ARBA" id="ARBA00022801"/>
    </source>
</evidence>
<evidence type="ECO:0000256" key="2">
    <source>
        <dbReference type="ARBA" id="ARBA00022670"/>
    </source>
</evidence>
<evidence type="ECO:0000256" key="3">
    <source>
        <dbReference type="ARBA" id="ARBA00022786"/>
    </source>
</evidence>
<evidence type="ECO:0000256" key="5">
    <source>
        <dbReference type="ARBA" id="ARBA00057729"/>
    </source>
</evidence>
<dbReference type="Pfam" id="PF02902">
    <property type="entry name" value="Peptidase_C48"/>
    <property type="match status" value="1"/>
</dbReference>
<evidence type="ECO:0000313" key="8">
    <source>
        <dbReference type="EMBL" id="PVH37768.1"/>
    </source>
</evidence>
<dbReference type="GO" id="GO:0008234">
    <property type="term" value="F:cysteine-type peptidase activity"/>
    <property type="evidence" value="ECO:0007669"/>
    <property type="project" value="InterPro"/>
</dbReference>
<dbReference type="Proteomes" id="UP000243499">
    <property type="component" value="Chromosome 5"/>
</dbReference>
<feature type="compositionally biased region" description="Basic and acidic residues" evidence="6">
    <location>
        <begin position="1007"/>
        <end position="1017"/>
    </location>
</feature>
<feature type="region of interest" description="Disordered" evidence="6">
    <location>
        <begin position="1007"/>
        <end position="1102"/>
    </location>
</feature>
<name>A0A2T8IJB6_9POAL</name>
<gene>
    <name evidence="8" type="ORF">PAHAL_5G085600</name>
</gene>